<feature type="domain" description="Elongation factor G-binding protein C-terminal treble-clef zinc-finger" evidence="2">
    <location>
        <begin position="93"/>
        <end position="195"/>
    </location>
</feature>
<dbReference type="Gene3D" id="1.20.1280.250">
    <property type="match status" value="1"/>
</dbReference>
<dbReference type="Proteomes" id="UP000033166">
    <property type="component" value="Chromosome I"/>
</dbReference>
<dbReference type="RefSeq" id="WP_050702940.1">
    <property type="nucleotide sequence ID" value="NZ_LN774769.1"/>
</dbReference>
<reference evidence="4" key="1">
    <citation type="submission" date="2015-01" db="EMBL/GenBank/DDBJ databases">
        <authorList>
            <person name="Andreevskaya M."/>
        </authorList>
    </citation>
    <scope>NUCLEOTIDE SEQUENCE [LARGE SCALE GENOMIC DNA]</scope>
    <source>
        <strain evidence="4">MKFS47</strain>
    </source>
</reference>
<dbReference type="STRING" id="1364.LP2241_20035"/>
<dbReference type="InterPro" id="IPR010841">
    <property type="entry name" value="EF-G-binding_N"/>
</dbReference>
<dbReference type="AlphaFoldDB" id="A0A0D6DV30"/>
<gene>
    <name evidence="3" type="ORF">LACPI_0411</name>
</gene>
<dbReference type="KEGG" id="lpk:LACPI_0411"/>
<dbReference type="Pfam" id="PF07299">
    <property type="entry name" value="EF-G-binding_N"/>
    <property type="match status" value="1"/>
</dbReference>
<organism evidence="3 4">
    <name type="scientific">Pseudolactococcus piscium MKFS47</name>
    <dbReference type="NCBI Taxonomy" id="297352"/>
    <lineage>
        <taxon>Bacteria</taxon>
        <taxon>Bacillati</taxon>
        <taxon>Bacillota</taxon>
        <taxon>Bacilli</taxon>
        <taxon>Lactobacillales</taxon>
        <taxon>Streptococcaceae</taxon>
        <taxon>Pseudolactococcus</taxon>
    </lineage>
</organism>
<dbReference type="CDD" id="cd16342">
    <property type="entry name" value="FusC_FusB"/>
    <property type="match status" value="1"/>
</dbReference>
<dbReference type="InterPro" id="IPR038344">
    <property type="entry name" value="EF-G_N_sf"/>
</dbReference>
<dbReference type="InterPro" id="IPR032330">
    <property type="entry name" value="EF-G-binding_C"/>
</dbReference>
<name>A0A0D6DV30_9LACT</name>
<feature type="domain" description="Elongation factor G-binding protein N-terminal" evidence="1">
    <location>
        <begin position="1"/>
        <end position="80"/>
    </location>
</feature>
<evidence type="ECO:0000313" key="3">
    <source>
        <dbReference type="EMBL" id="CEN27611.1"/>
    </source>
</evidence>
<protein>
    <submittedName>
        <fullName evidence="3">Putative fibronectin-binding protein</fullName>
    </submittedName>
</protein>
<dbReference type="EMBL" id="LN774769">
    <property type="protein sequence ID" value="CEN27611.1"/>
    <property type="molecule type" value="Genomic_DNA"/>
</dbReference>
<evidence type="ECO:0000259" key="2">
    <source>
        <dbReference type="Pfam" id="PF16571"/>
    </source>
</evidence>
<dbReference type="HOGENOM" id="CLU_088205_0_0_9"/>
<evidence type="ECO:0000313" key="4">
    <source>
        <dbReference type="Proteomes" id="UP000033166"/>
    </source>
</evidence>
<proteinExistence type="predicted"/>
<accession>A0A0D6DV30</accession>
<sequence>MITSSDFNRIRHLTFALINAYHSVNSVETQEALYAQISDEMYQLSETLVPFIRDIKSPTLTKEGAEKLLASVKAEVVPFEFPTKAVIQKLFKKVKKLKVPEADHLELRDYTYFAWNDLASHRKYMLVSHAGQTMGIYGTIGIDTKKNTCAICSQTSQVVQFMALTKSNVDGTYTKNGNYICLDSDACNHQMQHERGLANFVSTVLPK</sequence>
<evidence type="ECO:0000259" key="1">
    <source>
        <dbReference type="Pfam" id="PF07299"/>
    </source>
</evidence>
<dbReference type="Pfam" id="PF16571">
    <property type="entry name" value="FBP_C"/>
    <property type="match status" value="1"/>
</dbReference>